<sequence>MRSFPSSYYITTAIDYVNGKPHIGHALEKVQADALARYQRLLGKDVFFATGVDEHGAKIVRAAEQAGSAVQEFVDSNTSVFRAMADMLNVSYSAFVRTSDKKAHWGSVVKLWNVLLENGDMYKKQYQGLYCVGHEAFVTSKDLNSNGVCELHNAKPDVVEEENYFFRLSSYTDAIQQAIESNELMIYPTERKNEVLSLLSQGLEDVSFSRPRKDLQWGIPVPDDDTQTMYVWADALTNYISVLGYEHNSDQFQQYWPADVHIIGKDILRFHSAIWIGMLLSANIPLPKCIVAHGFVSVDGVKMSKSLGNVVDPLALVEKYGADPVRYFLLAEISSTQDGDFSYEKLETRCNADLAFGFGNFTSRISSLGEQHYKGAFDNMPTKQCRTVVAEHTQIYHRSMEQFSINEAIASVRSLMRWGDKRINDIRLWELPTQDRERFQKEMIDMTYLLYSIAWLLLPIIPDSAEEMMRRCGVSVESEPQSFTLQKGEPLFQHLP</sequence>
<dbReference type="EMBL" id="VXOY01000032">
    <property type="protein sequence ID" value="MYE38572.1"/>
    <property type="molecule type" value="Genomic_DNA"/>
</dbReference>
<comment type="catalytic activity">
    <reaction evidence="10">
        <text>tRNA(Met) + L-methionine + ATP = L-methionyl-tRNA(Met) + AMP + diphosphate</text>
        <dbReference type="Rhea" id="RHEA:13481"/>
        <dbReference type="Rhea" id="RHEA-COMP:9667"/>
        <dbReference type="Rhea" id="RHEA-COMP:9698"/>
        <dbReference type="ChEBI" id="CHEBI:30616"/>
        <dbReference type="ChEBI" id="CHEBI:33019"/>
        <dbReference type="ChEBI" id="CHEBI:57844"/>
        <dbReference type="ChEBI" id="CHEBI:78442"/>
        <dbReference type="ChEBI" id="CHEBI:78530"/>
        <dbReference type="ChEBI" id="CHEBI:456215"/>
        <dbReference type="EC" id="6.1.1.10"/>
    </reaction>
</comment>
<evidence type="ECO:0000256" key="8">
    <source>
        <dbReference type="ARBA" id="ARBA00023146"/>
    </source>
</evidence>
<dbReference type="PRINTS" id="PR01041">
    <property type="entry name" value="TRNASYNTHMET"/>
</dbReference>
<evidence type="ECO:0000256" key="10">
    <source>
        <dbReference type="ARBA" id="ARBA00047364"/>
    </source>
</evidence>
<dbReference type="InterPro" id="IPR033911">
    <property type="entry name" value="MetRS_core"/>
</dbReference>
<dbReference type="PANTHER" id="PTHR43326">
    <property type="entry name" value="METHIONYL-TRNA SYNTHETASE"/>
    <property type="match status" value="1"/>
</dbReference>
<feature type="domain" description="Methionyl/Leucyl tRNA synthetase" evidence="12">
    <location>
        <begin position="145"/>
        <end position="365"/>
    </location>
</feature>
<dbReference type="GO" id="GO:0004825">
    <property type="term" value="F:methionine-tRNA ligase activity"/>
    <property type="evidence" value="ECO:0007669"/>
    <property type="project" value="UniProtKB-EC"/>
</dbReference>
<evidence type="ECO:0000259" key="12">
    <source>
        <dbReference type="Pfam" id="PF09334"/>
    </source>
</evidence>
<dbReference type="InterPro" id="IPR009080">
    <property type="entry name" value="tRNAsynth_Ia_anticodon-bd"/>
</dbReference>
<evidence type="ECO:0000256" key="7">
    <source>
        <dbReference type="ARBA" id="ARBA00022917"/>
    </source>
</evidence>
<dbReference type="SUPFAM" id="SSF47323">
    <property type="entry name" value="Anticodon-binding domain of a subclass of class I aminoacyl-tRNA synthetases"/>
    <property type="match status" value="1"/>
</dbReference>
<dbReference type="Proteomes" id="UP000449092">
    <property type="component" value="Unassembled WGS sequence"/>
</dbReference>
<proteinExistence type="inferred from homology"/>
<dbReference type="AlphaFoldDB" id="A0A845DAQ4"/>
<gene>
    <name evidence="13" type="ORF">F4X82_03595</name>
</gene>
<reference evidence="13 14" key="1">
    <citation type="submission" date="2019-09" db="EMBL/GenBank/DDBJ databases">
        <title>Characterisation of the sponge microbiome using genome-centric metagenomics.</title>
        <authorList>
            <person name="Engelberts J.P."/>
            <person name="Robbins S.J."/>
            <person name="De Goeij J.M."/>
            <person name="Aranda M."/>
            <person name="Bell S.C."/>
            <person name="Webster N.S."/>
        </authorList>
    </citation>
    <scope>NUCLEOTIDE SEQUENCE [LARGE SCALE GENOMIC DNA]</scope>
    <source>
        <strain evidence="13">SB0662_bin_43</strain>
    </source>
</reference>
<evidence type="ECO:0000313" key="13">
    <source>
        <dbReference type="EMBL" id="MYE38572.1"/>
    </source>
</evidence>
<comment type="similarity">
    <text evidence="11">Belongs to the class-I aminoacyl-tRNA synthetase family.</text>
</comment>
<evidence type="ECO:0000256" key="6">
    <source>
        <dbReference type="ARBA" id="ARBA00022840"/>
    </source>
</evidence>
<protein>
    <recommendedName>
        <fullName evidence="3">Methionine--tRNA ligase</fullName>
        <ecNumber evidence="2">6.1.1.10</ecNumber>
    </recommendedName>
    <alternativeName>
        <fullName evidence="9">Methionyl-tRNA synthetase</fullName>
    </alternativeName>
</protein>
<dbReference type="SUPFAM" id="SSF52374">
    <property type="entry name" value="Nucleotidylyl transferase"/>
    <property type="match status" value="1"/>
</dbReference>
<accession>A0A845DAQ4</accession>
<keyword evidence="7 11" id="KW-0648">Protein biosynthesis</keyword>
<dbReference type="EC" id="6.1.1.10" evidence="2"/>
<dbReference type="CDD" id="cd00814">
    <property type="entry name" value="MetRS_core"/>
    <property type="match status" value="1"/>
</dbReference>
<dbReference type="Gene3D" id="3.40.50.620">
    <property type="entry name" value="HUPs"/>
    <property type="match status" value="1"/>
</dbReference>
<dbReference type="Pfam" id="PF09334">
    <property type="entry name" value="tRNA-synt_1g"/>
    <property type="match status" value="2"/>
</dbReference>
<evidence type="ECO:0000256" key="3">
    <source>
        <dbReference type="ARBA" id="ARBA00018753"/>
    </source>
</evidence>
<dbReference type="NCBIfam" id="TIGR00398">
    <property type="entry name" value="metG"/>
    <property type="match status" value="1"/>
</dbReference>
<evidence type="ECO:0000256" key="2">
    <source>
        <dbReference type="ARBA" id="ARBA00012838"/>
    </source>
</evidence>
<dbReference type="Gene3D" id="1.10.730.10">
    <property type="entry name" value="Isoleucyl-tRNA Synthetase, Domain 1"/>
    <property type="match status" value="1"/>
</dbReference>
<dbReference type="InterPro" id="IPR023457">
    <property type="entry name" value="Met-tRNA_synth_2"/>
</dbReference>
<comment type="caution">
    <text evidence="13">The sequence shown here is derived from an EMBL/GenBank/DDBJ whole genome shotgun (WGS) entry which is preliminary data.</text>
</comment>
<organism evidence="13 14">
    <name type="scientific">Candidatus Spechtbacteria bacterium SB0662_bin_43</name>
    <dbReference type="NCBI Taxonomy" id="2604897"/>
    <lineage>
        <taxon>Bacteria</taxon>
        <taxon>Candidatus Spechtiibacteriota</taxon>
    </lineage>
</organism>
<evidence type="ECO:0000256" key="9">
    <source>
        <dbReference type="ARBA" id="ARBA00030904"/>
    </source>
</evidence>
<keyword evidence="5 11" id="KW-0547">Nucleotide-binding</keyword>
<evidence type="ECO:0000313" key="14">
    <source>
        <dbReference type="Proteomes" id="UP000449092"/>
    </source>
</evidence>
<feature type="domain" description="Methionyl/Leucyl tRNA synthetase" evidence="12">
    <location>
        <begin position="8"/>
        <end position="141"/>
    </location>
</feature>
<keyword evidence="6 11" id="KW-0067">ATP-binding</keyword>
<dbReference type="PANTHER" id="PTHR43326:SF1">
    <property type="entry name" value="METHIONINE--TRNA LIGASE, MITOCHONDRIAL"/>
    <property type="match status" value="1"/>
</dbReference>
<evidence type="ECO:0000256" key="4">
    <source>
        <dbReference type="ARBA" id="ARBA00022598"/>
    </source>
</evidence>
<evidence type="ECO:0000256" key="1">
    <source>
        <dbReference type="ARBA" id="ARBA00003314"/>
    </source>
</evidence>
<dbReference type="InterPro" id="IPR014729">
    <property type="entry name" value="Rossmann-like_a/b/a_fold"/>
</dbReference>
<dbReference type="Gene3D" id="2.170.220.10">
    <property type="match status" value="1"/>
</dbReference>
<evidence type="ECO:0000256" key="11">
    <source>
        <dbReference type="RuleBase" id="RU363039"/>
    </source>
</evidence>
<keyword evidence="4 11" id="KW-0436">Ligase</keyword>
<dbReference type="FunFam" id="2.170.220.10:FF:000001">
    <property type="entry name" value="methionine--tRNA ligase, mitochondrial"/>
    <property type="match status" value="1"/>
</dbReference>
<dbReference type="GO" id="GO:0005524">
    <property type="term" value="F:ATP binding"/>
    <property type="evidence" value="ECO:0007669"/>
    <property type="project" value="UniProtKB-KW"/>
</dbReference>
<dbReference type="InterPro" id="IPR014758">
    <property type="entry name" value="Met-tRNA_synth"/>
</dbReference>
<evidence type="ECO:0000256" key="5">
    <source>
        <dbReference type="ARBA" id="ARBA00022741"/>
    </source>
</evidence>
<name>A0A845DAQ4_9BACT</name>
<dbReference type="InterPro" id="IPR015413">
    <property type="entry name" value="Methionyl/Leucyl_tRNA_Synth"/>
</dbReference>
<dbReference type="GO" id="GO:0006431">
    <property type="term" value="P:methionyl-tRNA aminoacylation"/>
    <property type="evidence" value="ECO:0007669"/>
    <property type="project" value="InterPro"/>
</dbReference>
<keyword evidence="8 11" id="KW-0030">Aminoacyl-tRNA synthetase</keyword>
<comment type="function">
    <text evidence="1">Is required not only for elongation of protein synthesis but also for the initiation of all mRNA translation through initiator tRNA(fMet) aminoacylation.</text>
</comment>